<gene>
    <name evidence="1" type="ORF">QR680_011452</name>
</gene>
<organism evidence="1 2">
    <name type="scientific">Steinernema hermaphroditum</name>
    <dbReference type="NCBI Taxonomy" id="289476"/>
    <lineage>
        <taxon>Eukaryota</taxon>
        <taxon>Metazoa</taxon>
        <taxon>Ecdysozoa</taxon>
        <taxon>Nematoda</taxon>
        <taxon>Chromadorea</taxon>
        <taxon>Rhabditida</taxon>
        <taxon>Tylenchina</taxon>
        <taxon>Panagrolaimomorpha</taxon>
        <taxon>Strongyloidoidea</taxon>
        <taxon>Steinernematidae</taxon>
        <taxon>Steinernema</taxon>
    </lineage>
</organism>
<proteinExistence type="predicted"/>
<evidence type="ECO:0000313" key="1">
    <source>
        <dbReference type="EMBL" id="KAK0414480.1"/>
    </source>
</evidence>
<keyword evidence="2" id="KW-1185">Reference proteome</keyword>
<accession>A0AA39HZT1</accession>
<comment type="caution">
    <text evidence="1">The sequence shown here is derived from an EMBL/GenBank/DDBJ whole genome shotgun (WGS) entry which is preliminary data.</text>
</comment>
<dbReference type="AlphaFoldDB" id="A0AA39HZT1"/>
<dbReference type="Proteomes" id="UP001175271">
    <property type="component" value="Unassembled WGS sequence"/>
</dbReference>
<evidence type="ECO:0000313" key="2">
    <source>
        <dbReference type="Proteomes" id="UP001175271"/>
    </source>
</evidence>
<reference evidence="1" key="1">
    <citation type="submission" date="2023-06" db="EMBL/GenBank/DDBJ databases">
        <title>Genomic analysis of the entomopathogenic nematode Steinernema hermaphroditum.</title>
        <authorList>
            <person name="Schwarz E.M."/>
            <person name="Heppert J.K."/>
            <person name="Baniya A."/>
            <person name="Schwartz H.T."/>
            <person name="Tan C.-H."/>
            <person name="Antoshechkin I."/>
            <person name="Sternberg P.W."/>
            <person name="Goodrich-Blair H."/>
            <person name="Dillman A.R."/>
        </authorList>
    </citation>
    <scope>NUCLEOTIDE SEQUENCE</scope>
    <source>
        <strain evidence="1">PS9179</strain>
        <tissue evidence="1">Whole animal</tissue>
    </source>
</reference>
<name>A0AA39HZT1_9BILA</name>
<sequence length="70" mass="8275">MKYDEHEERIATSYRNKTAAIWRRSKGKCVGRRNVWNLKKATNGVSSYENFESAPFLWRQSLLTLDSFCE</sequence>
<dbReference type="EMBL" id="JAUCMV010000002">
    <property type="protein sequence ID" value="KAK0414480.1"/>
    <property type="molecule type" value="Genomic_DNA"/>
</dbReference>
<protein>
    <submittedName>
        <fullName evidence="1">Uncharacterized protein</fullName>
    </submittedName>
</protein>